<sequence length="108" mass="12658">MNERLQLILACIRVGRANVLTTRDIAKMTNLSVRKVRGGIAELRLNYSVPIVASRSLPRGYYFAENDDEYTAWVLQYKKQIKTEQKLLNSLKSTKWDHYKKIKKEIKQ</sequence>
<gene>
    <name evidence="1" type="ORF">SM122_08615</name>
</gene>
<accession>A0ABU6B9Y1</accession>
<protein>
    <submittedName>
        <fullName evidence="1">HTH domain-containing protein</fullName>
    </submittedName>
</protein>
<organism evidence="1 2">
    <name type="scientific">Streptococcus gingivalis</name>
    <dbReference type="NCBI Taxonomy" id="3111861"/>
    <lineage>
        <taxon>Bacteria</taxon>
        <taxon>Bacillati</taxon>
        <taxon>Bacillota</taxon>
        <taxon>Bacilli</taxon>
        <taxon>Lactobacillales</taxon>
        <taxon>Streptococcaceae</taxon>
        <taxon>Streptococcus</taxon>
    </lineage>
</organism>
<keyword evidence="2" id="KW-1185">Reference proteome</keyword>
<dbReference type="EMBL" id="JAYKTO010000002">
    <property type="protein sequence ID" value="MEB3520606.1"/>
    <property type="molecule type" value="Genomic_DNA"/>
</dbReference>
<name>A0ABU6B9Y1_9STRE</name>
<comment type="caution">
    <text evidence="1">The sequence shown here is derived from an EMBL/GenBank/DDBJ whole genome shotgun (WGS) entry which is preliminary data.</text>
</comment>
<dbReference type="RefSeq" id="WP_324738217.1">
    <property type="nucleotide sequence ID" value="NZ_JAYKTO010000002.1"/>
</dbReference>
<reference evidence="1 2" key="1">
    <citation type="submission" date="2024-01" db="EMBL/GenBank/DDBJ databases">
        <title>Description of Streptococcus dentalis sp. nov., Streptococcus gingivalis sp. nov., Streptococcus lingualis sp. nov. isolated from human oral cavity.</title>
        <authorList>
            <person name="Choi Y.S."/>
            <person name="Goo B.J."/>
            <person name="Bae J.W."/>
        </authorList>
    </citation>
    <scope>NUCLEOTIDE SEQUENCE [LARGE SCALE GENOMIC DNA]</scope>
    <source>
        <strain evidence="1 2">S2</strain>
    </source>
</reference>
<proteinExistence type="predicted"/>
<evidence type="ECO:0000313" key="2">
    <source>
        <dbReference type="Proteomes" id="UP001308656"/>
    </source>
</evidence>
<evidence type="ECO:0000313" key="1">
    <source>
        <dbReference type="EMBL" id="MEB3520606.1"/>
    </source>
</evidence>
<dbReference type="InterPro" id="IPR036388">
    <property type="entry name" value="WH-like_DNA-bd_sf"/>
</dbReference>
<dbReference type="Proteomes" id="UP001308656">
    <property type="component" value="Unassembled WGS sequence"/>
</dbReference>
<dbReference type="Gene3D" id="1.10.10.10">
    <property type="entry name" value="Winged helix-like DNA-binding domain superfamily/Winged helix DNA-binding domain"/>
    <property type="match status" value="1"/>
</dbReference>